<name>A0A482W6V1_ASBVE</name>
<accession>A0A482W6V1</accession>
<protein>
    <submittedName>
        <fullName evidence="1">Uncharacterized protein</fullName>
    </submittedName>
</protein>
<sequence length="45" mass="5193">MDMVVIFQDDIPELIWYAVAEIGALEDHIRSFAHAQYALLWSQEG</sequence>
<dbReference type="Proteomes" id="UP000292052">
    <property type="component" value="Unassembled WGS sequence"/>
</dbReference>
<evidence type="ECO:0000313" key="1">
    <source>
        <dbReference type="EMBL" id="RZC40852.1"/>
    </source>
</evidence>
<organism evidence="1 2">
    <name type="scientific">Asbolus verrucosus</name>
    <name type="common">Desert ironclad beetle</name>
    <dbReference type="NCBI Taxonomy" id="1661398"/>
    <lineage>
        <taxon>Eukaryota</taxon>
        <taxon>Metazoa</taxon>
        <taxon>Ecdysozoa</taxon>
        <taxon>Arthropoda</taxon>
        <taxon>Hexapoda</taxon>
        <taxon>Insecta</taxon>
        <taxon>Pterygota</taxon>
        <taxon>Neoptera</taxon>
        <taxon>Endopterygota</taxon>
        <taxon>Coleoptera</taxon>
        <taxon>Polyphaga</taxon>
        <taxon>Cucujiformia</taxon>
        <taxon>Tenebrionidae</taxon>
        <taxon>Pimeliinae</taxon>
        <taxon>Asbolus</taxon>
    </lineage>
</organism>
<evidence type="ECO:0000313" key="2">
    <source>
        <dbReference type="Proteomes" id="UP000292052"/>
    </source>
</evidence>
<dbReference type="AlphaFoldDB" id="A0A482W6V1"/>
<keyword evidence="2" id="KW-1185">Reference proteome</keyword>
<comment type="caution">
    <text evidence="1">The sequence shown here is derived from an EMBL/GenBank/DDBJ whole genome shotgun (WGS) entry which is preliminary data.</text>
</comment>
<proteinExistence type="predicted"/>
<gene>
    <name evidence="1" type="ORF">BDFB_000356</name>
</gene>
<dbReference type="EMBL" id="QDEB01022511">
    <property type="protein sequence ID" value="RZC40852.1"/>
    <property type="molecule type" value="Genomic_DNA"/>
</dbReference>
<dbReference type="OrthoDB" id="6751677at2759"/>
<reference evidence="1 2" key="1">
    <citation type="submission" date="2017-03" db="EMBL/GenBank/DDBJ databases">
        <title>Genome of the blue death feigning beetle - Asbolus verrucosus.</title>
        <authorList>
            <person name="Rider S.D."/>
        </authorList>
    </citation>
    <scope>NUCLEOTIDE SEQUENCE [LARGE SCALE GENOMIC DNA]</scope>
    <source>
        <strain evidence="1">Butters</strain>
        <tissue evidence="1">Head and leg muscle</tissue>
    </source>
</reference>